<evidence type="ECO:0000313" key="2">
    <source>
        <dbReference type="WBParaSite" id="RSKR_0000801500.1"/>
    </source>
</evidence>
<sequence>MYLNDIIQCLADGRDNTGCCEKTAADPDESACFDMCKGEVNNLLPWPKIQACLTINIQRMFKCYEDGHDRSPSPPRNINIIERKEKEIKVQWNAPSVNGRTVGKYLVTVFNVDAKQIAFFRETRQEEISITGLIPNAVYEVRIVAIGKTHNHKSQALISQQFTNSGTAPKVIPYNDDVYIQLKADSIVLACRTQNVTNNLEHVQVEWRKKNKRTKNFDVIHDKRYTVNIHKSKERNYEFTTILTIKDITPYDFGIFRCSASNEYGSSSSELRLSEAPAMVYSTSPPETIVECCQSMGVAKRCLPLCGQKEYISDTTINSGPQLPINCTSEISKVTECAMVGVTDASCCLAANIPDVCMYLCDERRKSLNYMPIVCYDYLESITVCRVTADIKKPSQISKLKVISSTKDTTNLRWNIASLADSYLIYWRKSPRREWQMKSTSSLGTKIAGADEIVVMGVNNFGYSAPRRLTLQVNEWV</sequence>
<dbReference type="WBParaSite" id="RSKR_0000801500.1">
    <property type="protein sequence ID" value="RSKR_0000801500.1"/>
    <property type="gene ID" value="RSKR_0000801500"/>
</dbReference>
<accession>A0AC35U6L6</accession>
<reference evidence="2" key="1">
    <citation type="submission" date="2016-11" db="UniProtKB">
        <authorList>
            <consortium name="WormBaseParasite"/>
        </authorList>
    </citation>
    <scope>IDENTIFICATION</scope>
    <source>
        <strain evidence="2">KR3021</strain>
    </source>
</reference>
<proteinExistence type="predicted"/>
<protein>
    <submittedName>
        <fullName evidence="2">Ig-like and fibronectin type-III domain-containing protein C25G4.10</fullName>
    </submittedName>
</protein>
<evidence type="ECO:0000313" key="1">
    <source>
        <dbReference type="Proteomes" id="UP000095286"/>
    </source>
</evidence>
<dbReference type="Proteomes" id="UP000095286">
    <property type="component" value="Unplaced"/>
</dbReference>
<name>A0AC35U6L6_9BILA</name>
<organism evidence="1 2">
    <name type="scientific">Rhabditophanes sp. KR3021</name>
    <dbReference type="NCBI Taxonomy" id="114890"/>
    <lineage>
        <taxon>Eukaryota</taxon>
        <taxon>Metazoa</taxon>
        <taxon>Ecdysozoa</taxon>
        <taxon>Nematoda</taxon>
        <taxon>Chromadorea</taxon>
        <taxon>Rhabditida</taxon>
        <taxon>Tylenchina</taxon>
        <taxon>Panagrolaimomorpha</taxon>
        <taxon>Strongyloidoidea</taxon>
        <taxon>Alloionematidae</taxon>
        <taxon>Rhabditophanes</taxon>
    </lineage>
</organism>